<dbReference type="InterPro" id="IPR023200">
    <property type="entry name" value="RMF_sf"/>
</dbReference>
<feature type="region of interest" description="Disordered" evidence="1">
    <location>
        <begin position="54"/>
        <end position="78"/>
    </location>
</feature>
<sequence>MQIKAAVRLQASMGDITPAFRKGQADGDNGAARNDCPYPANSFDAEEWYHGWRNSAAGRNNPDPEELERWKNHAKRWS</sequence>
<evidence type="ECO:0000313" key="3">
    <source>
        <dbReference type="Proteomes" id="UP000320799"/>
    </source>
</evidence>
<accession>A0A514CT31</accession>
<dbReference type="EMBL" id="MN094788">
    <property type="protein sequence ID" value="QDH83625.1"/>
    <property type="molecule type" value="Genomic_DNA"/>
</dbReference>
<proteinExistence type="predicted"/>
<keyword evidence="3" id="KW-1185">Reference proteome</keyword>
<dbReference type="GeneID" id="56136100"/>
<dbReference type="Proteomes" id="UP000320799">
    <property type="component" value="Segment"/>
</dbReference>
<evidence type="ECO:0000313" key="2">
    <source>
        <dbReference type="EMBL" id="QDH83625.1"/>
    </source>
</evidence>
<protein>
    <submittedName>
        <fullName evidence="2">Uncharacterized protein</fullName>
    </submittedName>
</protein>
<organism evidence="2 3">
    <name type="scientific">Achromobacter phage Motura</name>
    <dbReference type="NCBI Taxonomy" id="2591403"/>
    <lineage>
        <taxon>Viruses</taxon>
        <taxon>Duplodnaviria</taxon>
        <taxon>Heunggongvirae</taxon>
        <taxon>Uroviricota</taxon>
        <taxon>Caudoviricetes</taxon>
        <taxon>Moturavirus</taxon>
        <taxon>Moturavirus motura</taxon>
    </lineage>
</organism>
<dbReference type="KEGG" id="vg:56136100"/>
<dbReference type="RefSeq" id="YP_009903824.1">
    <property type="nucleotide sequence ID" value="NC_049849.1"/>
</dbReference>
<evidence type="ECO:0000256" key="1">
    <source>
        <dbReference type="SAM" id="MobiDB-lite"/>
    </source>
</evidence>
<dbReference type="Gene3D" id="1.10.10.620">
    <property type="entry name" value="ribosome modulation factor like domain"/>
    <property type="match status" value="1"/>
</dbReference>
<name>A0A514CT31_9CAUD</name>
<reference evidence="2 3" key="1">
    <citation type="submission" date="2019-06" db="EMBL/GenBank/DDBJ databases">
        <authorList>
            <person name="Kincaid V.D."/>
            <person name="Fuller A."/>
            <person name="Hodges K."/>
            <person name="Bansal M."/>
            <person name="Essig J."/>
            <person name="Johnson A."/>
        </authorList>
    </citation>
    <scope>NUCLEOTIDE SEQUENCE [LARGE SCALE GENOMIC DNA]</scope>
</reference>